<feature type="compositionally biased region" description="Polar residues" evidence="1">
    <location>
        <begin position="216"/>
        <end position="227"/>
    </location>
</feature>
<proteinExistence type="predicted"/>
<dbReference type="CTD" id="126626"/>
<dbReference type="GeneID" id="113424331"/>
<dbReference type="KEGG" id="nss:113424331"/>
<organism evidence="3 4">
    <name type="scientific">Notechis scutatus</name>
    <name type="common">mainland tiger snake</name>
    <dbReference type="NCBI Taxonomy" id="8663"/>
    <lineage>
        <taxon>Eukaryota</taxon>
        <taxon>Metazoa</taxon>
        <taxon>Chordata</taxon>
        <taxon>Craniata</taxon>
        <taxon>Vertebrata</taxon>
        <taxon>Euteleostomi</taxon>
        <taxon>Lepidosauria</taxon>
        <taxon>Squamata</taxon>
        <taxon>Bifurcata</taxon>
        <taxon>Unidentata</taxon>
        <taxon>Episquamata</taxon>
        <taxon>Toxicofera</taxon>
        <taxon>Serpentes</taxon>
        <taxon>Colubroidea</taxon>
        <taxon>Elapidae</taxon>
        <taxon>Hydrophiinae</taxon>
        <taxon>Notechis</taxon>
    </lineage>
</organism>
<feature type="signal peptide" evidence="2">
    <location>
        <begin position="1"/>
        <end position="20"/>
    </location>
</feature>
<feature type="chain" id="PRO_5026760247" evidence="2">
    <location>
        <begin position="21"/>
        <end position="227"/>
    </location>
</feature>
<evidence type="ECO:0000256" key="2">
    <source>
        <dbReference type="SAM" id="SignalP"/>
    </source>
</evidence>
<feature type="region of interest" description="Disordered" evidence="1">
    <location>
        <begin position="98"/>
        <end position="227"/>
    </location>
</feature>
<dbReference type="Proteomes" id="UP000504612">
    <property type="component" value="Unplaced"/>
</dbReference>
<keyword evidence="2" id="KW-0732">Signal</keyword>
<dbReference type="AlphaFoldDB" id="A0A6J1VER9"/>
<evidence type="ECO:0000256" key="1">
    <source>
        <dbReference type="SAM" id="MobiDB-lite"/>
    </source>
</evidence>
<keyword evidence="3" id="KW-1185">Reference proteome</keyword>
<evidence type="ECO:0000313" key="4">
    <source>
        <dbReference type="RefSeq" id="XP_026541777.1"/>
    </source>
</evidence>
<feature type="non-terminal residue" evidence="4">
    <location>
        <position position="1"/>
    </location>
</feature>
<feature type="compositionally biased region" description="Polar residues" evidence="1">
    <location>
        <begin position="177"/>
        <end position="191"/>
    </location>
</feature>
<dbReference type="RefSeq" id="XP_026541777.1">
    <property type="nucleotide sequence ID" value="XM_026685992.1"/>
</dbReference>
<evidence type="ECO:0000313" key="3">
    <source>
        <dbReference type="Proteomes" id="UP000504612"/>
    </source>
</evidence>
<accession>A0A6J1VER9</accession>
<reference evidence="4" key="1">
    <citation type="submission" date="2025-08" db="UniProtKB">
        <authorList>
            <consortium name="RefSeq"/>
        </authorList>
    </citation>
    <scope>IDENTIFICATION</scope>
</reference>
<sequence length="227" mass="23906">GRFLDSATSVLATLAAIAEASGPISSANQIPAVSGEIVETLPADASLRQAVGSGQHVLTLVTEGVPLGHLPAAHLGQQFIVMMQKEQEVLIVPAGQEAGGPLLKTPSENNHLGEAEKPPAKKVKMKPAGDGKEEEGREDGHAKEALQEQLREADHQAAEYRSRLLKKEQEADLHQQKPVTMSQQEASTGEGPSQEELRGADTLEVSSGEMGGSRQLLANTATETVTS</sequence>
<name>A0A6J1VER9_9SAUR</name>
<gene>
    <name evidence="4" type="primary">GABPB2</name>
</gene>
<feature type="compositionally biased region" description="Basic and acidic residues" evidence="1">
    <location>
        <begin position="127"/>
        <end position="175"/>
    </location>
</feature>
<protein>
    <submittedName>
        <fullName evidence="4">GA-binding protein subunit beta-2</fullName>
    </submittedName>
</protein>